<evidence type="ECO:0000313" key="2">
    <source>
        <dbReference type="Proteomes" id="UP001500841"/>
    </source>
</evidence>
<dbReference type="EMBL" id="BAABCV010000005">
    <property type="protein sequence ID" value="GAA4095040.1"/>
    <property type="molecule type" value="Genomic_DNA"/>
</dbReference>
<comment type="caution">
    <text evidence="1">The sequence shown here is derived from an EMBL/GenBank/DDBJ whole genome shotgun (WGS) entry which is preliminary data.</text>
</comment>
<proteinExistence type="predicted"/>
<organism evidence="1 2">
    <name type="scientific">Mucilaginibacter panaciglaebae</name>
    <dbReference type="NCBI Taxonomy" id="502331"/>
    <lineage>
        <taxon>Bacteria</taxon>
        <taxon>Pseudomonadati</taxon>
        <taxon>Bacteroidota</taxon>
        <taxon>Sphingobacteriia</taxon>
        <taxon>Sphingobacteriales</taxon>
        <taxon>Sphingobacteriaceae</taxon>
        <taxon>Mucilaginibacter</taxon>
    </lineage>
</organism>
<dbReference type="PROSITE" id="PS51257">
    <property type="entry name" value="PROKAR_LIPOPROTEIN"/>
    <property type="match status" value="1"/>
</dbReference>
<dbReference type="Proteomes" id="UP001500841">
    <property type="component" value="Unassembled WGS sequence"/>
</dbReference>
<dbReference type="RefSeq" id="WP_345103013.1">
    <property type="nucleotide sequence ID" value="NZ_BAABCV010000005.1"/>
</dbReference>
<sequence length="131" mass="14708">MKKSVILTMVAIVVAMLSCKKGQMPAVSPHSLTVKFRLYTDKDLSDDSNNIIFSIFIRKKNTTLFDSTLATIKIKDIPDAANAWVYEKKIHNNNSILIAGFRYVIENVGNSSHSDTISANEESKLIDYPFH</sequence>
<evidence type="ECO:0000313" key="1">
    <source>
        <dbReference type="EMBL" id="GAA4095040.1"/>
    </source>
</evidence>
<reference evidence="2" key="1">
    <citation type="journal article" date="2019" name="Int. J. Syst. Evol. Microbiol.">
        <title>The Global Catalogue of Microorganisms (GCM) 10K type strain sequencing project: providing services to taxonomists for standard genome sequencing and annotation.</title>
        <authorList>
            <consortium name="The Broad Institute Genomics Platform"/>
            <consortium name="The Broad Institute Genome Sequencing Center for Infectious Disease"/>
            <person name="Wu L."/>
            <person name="Ma J."/>
        </authorList>
    </citation>
    <scope>NUCLEOTIDE SEQUENCE [LARGE SCALE GENOMIC DNA]</scope>
    <source>
        <strain evidence="2">JCM 17085</strain>
    </source>
</reference>
<keyword evidence="2" id="KW-1185">Reference proteome</keyword>
<protein>
    <submittedName>
        <fullName evidence="1">Uncharacterized protein</fullName>
    </submittedName>
</protein>
<name>A0ABP7WRQ7_9SPHI</name>
<accession>A0ABP7WRQ7</accession>
<gene>
    <name evidence="1" type="ORF">GCM10022392_17520</name>
</gene>